<evidence type="ECO:0000313" key="6">
    <source>
        <dbReference type="EMBL" id="SJK97827.1"/>
    </source>
</evidence>
<evidence type="ECO:0000256" key="4">
    <source>
        <dbReference type="SAM" id="Phobius"/>
    </source>
</evidence>
<dbReference type="PANTHER" id="PTHR10501">
    <property type="entry name" value="U1 SMALL NUCLEAR RIBONUCLEOPROTEIN A/U2 SMALL NUCLEAR RIBONUCLEOPROTEIN B"/>
    <property type="match status" value="1"/>
</dbReference>
<feature type="region of interest" description="Disordered" evidence="3">
    <location>
        <begin position="1080"/>
        <end position="1147"/>
    </location>
</feature>
<dbReference type="Pfam" id="PF00076">
    <property type="entry name" value="RRM_1"/>
    <property type="match status" value="1"/>
</dbReference>
<dbReference type="Proteomes" id="UP000219338">
    <property type="component" value="Unassembled WGS sequence"/>
</dbReference>
<dbReference type="OrthoDB" id="431169at2759"/>
<dbReference type="InterPro" id="IPR000504">
    <property type="entry name" value="RRM_dom"/>
</dbReference>
<feature type="compositionally biased region" description="Low complexity" evidence="3">
    <location>
        <begin position="194"/>
        <end position="212"/>
    </location>
</feature>
<dbReference type="SMART" id="SM00360">
    <property type="entry name" value="RRM"/>
    <property type="match status" value="2"/>
</dbReference>
<keyword evidence="4" id="KW-0472">Membrane</keyword>
<feature type="compositionally biased region" description="Polar residues" evidence="3">
    <location>
        <begin position="981"/>
        <end position="990"/>
    </location>
</feature>
<organism evidence="6 7">
    <name type="scientific">Armillaria ostoyae</name>
    <name type="common">Armillaria root rot fungus</name>
    <dbReference type="NCBI Taxonomy" id="47428"/>
    <lineage>
        <taxon>Eukaryota</taxon>
        <taxon>Fungi</taxon>
        <taxon>Dikarya</taxon>
        <taxon>Basidiomycota</taxon>
        <taxon>Agaricomycotina</taxon>
        <taxon>Agaricomycetes</taxon>
        <taxon>Agaricomycetidae</taxon>
        <taxon>Agaricales</taxon>
        <taxon>Marasmiineae</taxon>
        <taxon>Physalacriaceae</taxon>
        <taxon>Armillaria</taxon>
    </lineage>
</organism>
<dbReference type="PROSITE" id="PS50102">
    <property type="entry name" value="RRM"/>
    <property type="match status" value="1"/>
</dbReference>
<evidence type="ECO:0000256" key="1">
    <source>
        <dbReference type="ARBA" id="ARBA00022884"/>
    </source>
</evidence>
<feature type="compositionally biased region" description="Polar residues" evidence="3">
    <location>
        <begin position="922"/>
        <end position="940"/>
    </location>
</feature>
<feature type="compositionally biased region" description="Low complexity" evidence="3">
    <location>
        <begin position="1092"/>
        <end position="1105"/>
    </location>
</feature>
<dbReference type="STRING" id="47428.A0A284QMY2"/>
<feature type="region of interest" description="Disordered" evidence="3">
    <location>
        <begin position="182"/>
        <end position="213"/>
    </location>
</feature>
<dbReference type="GO" id="GO:0003723">
    <property type="term" value="F:RNA binding"/>
    <property type="evidence" value="ECO:0007669"/>
    <property type="project" value="UniProtKB-UniRule"/>
</dbReference>
<feature type="region of interest" description="Disordered" evidence="3">
    <location>
        <begin position="1184"/>
        <end position="1205"/>
    </location>
</feature>
<proteinExistence type="predicted"/>
<feature type="compositionally biased region" description="Low complexity" evidence="3">
    <location>
        <begin position="862"/>
        <end position="896"/>
    </location>
</feature>
<evidence type="ECO:0000259" key="5">
    <source>
        <dbReference type="PROSITE" id="PS50102"/>
    </source>
</evidence>
<dbReference type="AlphaFoldDB" id="A0A284QMY2"/>
<feature type="region of interest" description="Disordered" evidence="3">
    <location>
        <begin position="955"/>
        <end position="990"/>
    </location>
</feature>
<keyword evidence="4" id="KW-0812">Transmembrane</keyword>
<dbReference type="OMA" id="GSQSGHE"/>
<sequence length="1226" mass="130102">MAVDDTKPPSHTPPPSYAQSTSSGVTVVEHPGPLPSGLASTVTATSSTPFPSIFTPPNVQHPHHVQHFRFGPTPPQELHLPYAYYDPRSEYSVAMADHRARMRFLGSVLYAAGVWVLFGILAGWWGQAWTSFIFTPSLPIFVTSHYLPILASSTPLLPTSAHQADEDFINKSLLDSLDAQADAEPIASSDSDHAAGPSYGSASNSSSEGSSSVPYHMHIQSQQSIVSRSDSPPDNGAHSMLHHLQSQETLYNLQPSQNGMYTTSHINHIHSNSDYSVDIDVQKQQLASKINDGPPSFRSPFSGFTNATRSRHHNAPSMLTSPTSYRDSSTFYPSAADMYPQHITSPTHVHMQAFEPRGSFDFSSSQTVNSVPKASFNVVEHQFTNGHSSLLPPHKSQPHSQQSQLNGYGSQYMNGIHLSSQTPYGPHIPSGPATSLVNGNVVGGTAGSTVLSGAGSMLINNSNVSSGPLQQQEDISTIFVVGFPDDMQEREFQNMFTFSPGFEAATLKIPNKEYTSYGGINGVGTAGLRTTAGSNYAQAFNGSNDPYNLVTVNQGGVVVDGGRDGMSSWPAPSVDDSGSGQFMSGGGLSMPPRKQIIGFAKFRTREEALSARDLLQGRRVDIEKGAVLKAEMAKKNLHTKRGVGPIPSGLGGASASANAISQGMIGVGAPGMNGLQTSLISGAGSGLLGGVGSNDMYGMGPETLNIREREYSSGPLRPQWREHVTDMNGAIRDNRDEEERKRERDVAALNAMGLGPTHRSASERDDDAREWKRREKEMRLRTGNVTAYDAFHSVPPGISRQSSTNTGLLSSGELPTGATGGPSPVSGGNAYQMTSLGSLQSFQQQPDDISIGPWDNVRRTGSSAIPIRPPSSSQRSSSPTDPSSVSGSSVPFSEGPRPYSPSREAFVASSLHDPTEPRSQTDSRSSSANGGSQCGRSSGNAITDEEMSRAVGSLDVGTHQGNTSPQLPSPASGASSGGSTRNGVDQNPPINTLYVGNLPISPLGCSPDALEEALRDLFSLQPGFRRLSFKQKNSGPMCFVEFEDVNHAAKALNELYGHPLGGLVKGGGIRLSYSKNPLGVRTPTSATGGGSMLQQQQQSQPYSGGAYNCQGDERPSVSKRDAALSPPPHHSHGYLSSPPPPRFFSNSPSSMAFGGSASSRTGSYGYALTSATTSGSSAFSPFGVSPSMHNIPDHSLPDQQQDHHSHHFIPRALSPSVHSIEPARAV</sequence>
<feature type="compositionally biased region" description="Basic and acidic residues" evidence="3">
    <location>
        <begin position="1111"/>
        <end position="1122"/>
    </location>
</feature>
<feature type="compositionally biased region" description="Polar residues" evidence="3">
    <location>
        <begin position="799"/>
        <end position="809"/>
    </location>
</feature>
<dbReference type="SUPFAM" id="SSF54928">
    <property type="entry name" value="RNA-binding domain, RBD"/>
    <property type="match status" value="1"/>
</dbReference>
<feature type="region of interest" description="Disordered" evidence="3">
    <location>
        <begin position="1"/>
        <end position="30"/>
    </location>
</feature>
<dbReference type="EMBL" id="FUEG01000001">
    <property type="protein sequence ID" value="SJK97827.1"/>
    <property type="molecule type" value="Genomic_DNA"/>
</dbReference>
<keyword evidence="7" id="KW-1185">Reference proteome</keyword>
<feature type="compositionally biased region" description="Polar residues" evidence="3">
    <location>
        <begin position="829"/>
        <end position="847"/>
    </location>
</feature>
<keyword evidence="4" id="KW-1133">Transmembrane helix</keyword>
<name>A0A284QMY2_ARMOS</name>
<reference evidence="7" key="1">
    <citation type="journal article" date="2017" name="Nat. Ecol. Evol.">
        <title>Genome expansion and lineage-specific genetic innovations in the forest pathogenic fungi Armillaria.</title>
        <authorList>
            <person name="Sipos G."/>
            <person name="Prasanna A.N."/>
            <person name="Walter M.C."/>
            <person name="O'Connor E."/>
            <person name="Balint B."/>
            <person name="Krizsan K."/>
            <person name="Kiss B."/>
            <person name="Hess J."/>
            <person name="Varga T."/>
            <person name="Slot J."/>
            <person name="Riley R."/>
            <person name="Boka B."/>
            <person name="Rigling D."/>
            <person name="Barry K."/>
            <person name="Lee J."/>
            <person name="Mihaltcheva S."/>
            <person name="LaButti K."/>
            <person name="Lipzen A."/>
            <person name="Waldron R."/>
            <person name="Moloney N.M."/>
            <person name="Sperisen C."/>
            <person name="Kredics L."/>
            <person name="Vagvoelgyi C."/>
            <person name="Patrignani A."/>
            <person name="Fitzpatrick D."/>
            <person name="Nagy I."/>
            <person name="Doyle S."/>
            <person name="Anderson J.B."/>
            <person name="Grigoriev I.V."/>
            <person name="Gueldener U."/>
            <person name="Muensterkoetter M."/>
            <person name="Nagy L.G."/>
        </authorList>
    </citation>
    <scope>NUCLEOTIDE SEQUENCE [LARGE SCALE GENOMIC DNA]</scope>
    <source>
        <strain evidence="7">C18/9</strain>
    </source>
</reference>
<evidence type="ECO:0000256" key="2">
    <source>
        <dbReference type="PROSITE-ProRule" id="PRU00176"/>
    </source>
</evidence>
<evidence type="ECO:0000256" key="3">
    <source>
        <dbReference type="SAM" id="MobiDB-lite"/>
    </source>
</evidence>
<evidence type="ECO:0000313" key="7">
    <source>
        <dbReference type="Proteomes" id="UP000219338"/>
    </source>
</evidence>
<dbReference type="InterPro" id="IPR035979">
    <property type="entry name" value="RBD_domain_sf"/>
</dbReference>
<protein>
    <recommendedName>
        <fullName evidence="5">RRM domain-containing protein</fullName>
    </recommendedName>
</protein>
<dbReference type="Gene3D" id="3.30.70.330">
    <property type="match status" value="2"/>
</dbReference>
<keyword evidence="1 2" id="KW-0694">RNA-binding</keyword>
<feature type="domain" description="RRM" evidence="5">
    <location>
        <begin position="991"/>
        <end position="1076"/>
    </location>
</feature>
<feature type="compositionally biased region" description="Low complexity" evidence="3">
    <location>
        <begin position="969"/>
        <end position="979"/>
    </location>
</feature>
<feature type="region of interest" description="Disordered" evidence="3">
    <location>
        <begin position="790"/>
        <end position="940"/>
    </location>
</feature>
<accession>A0A284QMY2</accession>
<feature type="transmembrane region" description="Helical" evidence="4">
    <location>
        <begin position="104"/>
        <end position="125"/>
    </location>
</feature>
<feature type="compositionally biased region" description="Basic and acidic residues" evidence="3">
    <location>
        <begin position="1191"/>
        <end position="1203"/>
    </location>
</feature>
<gene>
    <name evidence="6" type="ORF">ARMOST_01082</name>
</gene>
<dbReference type="InterPro" id="IPR012677">
    <property type="entry name" value="Nucleotide-bd_a/b_plait_sf"/>
</dbReference>